<evidence type="ECO:0000313" key="3">
    <source>
        <dbReference type="Proteomes" id="UP000619486"/>
    </source>
</evidence>
<keyword evidence="3" id="KW-1185">Reference proteome</keyword>
<feature type="region of interest" description="Disordered" evidence="1">
    <location>
        <begin position="148"/>
        <end position="174"/>
    </location>
</feature>
<proteinExistence type="predicted"/>
<reference evidence="2" key="2">
    <citation type="submission" date="2020-09" db="EMBL/GenBank/DDBJ databases">
        <authorList>
            <person name="Sun Q."/>
            <person name="Ohkuma M."/>
        </authorList>
    </citation>
    <scope>NUCLEOTIDE SEQUENCE</scope>
    <source>
        <strain evidence="2">JCM 3172</strain>
    </source>
</reference>
<gene>
    <name evidence="2" type="ORF">GCM10014713_66880</name>
</gene>
<dbReference type="EMBL" id="BMQQ01000048">
    <property type="protein sequence ID" value="GGT64424.1"/>
    <property type="molecule type" value="Genomic_DNA"/>
</dbReference>
<evidence type="ECO:0000256" key="1">
    <source>
        <dbReference type="SAM" id="MobiDB-lite"/>
    </source>
</evidence>
<name>A0A918HIX5_9ACTN</name>
<dbReference type="RefSeq" id="WP_189205439.1">
    <property type="nucleotide sequence ID" value="NZ_BMQQ01000048.1"/>
</dbReference>
<evidence type="ECO:0000313" key="2">
    <source>
        <dbReference type="EMBL" id="GGT64424.1"/>
    </source>
</evidence>
<reference evidence="2" key="1">
    <citation type="journal article" date="2014" name="Int. J. Syst. Evol. Microbiol.">
        <title>Complete genome sequence of Corynebacterium casei LMG S-19264T (=DSM 44701T), isolated from a smear-ripened cheese.</title>
        <authorList>
            <consortium name="US DOE Joint Genome Institute (JGI-PGF)"/>
            <person name="Walter F."/>
            <person name="Albersmeier A."/>
            <person name="Kalinowski J."/>
            <person name="Ruckert C."/>
        </authorList>
    </citation>
    <scope>NUCLEOTIDE SEQUENCE</scope>
    <source>
        <strain evidence="2">JCM 3172</strain>
    </source>
</reference>
<organism evidence="2 3">
    <name type="scientific">Streptomyces purpureus</name>
    <dbReference type="NCBI Taxonomy" id="1951"/>
    <lineage>
        <taxon>Bacteria</taxon>
        <taxon>Bacillati</taxon>
        <taxon>Actinomycetota</taxon>
        <taxon>Actinomycetes</taxon>
        <taxon>Kitasatosporales</taxon>
        <taxon>Streptomycetaceae</taxon>
        <taxon>Streptomyces</taxon>
    </lineage>
</organism>
<sequence length="174" mass="18959">MSLTHTLPTPPLPLASPSTGQAPALRLPPAFEAFYGLHHARYLAYARAHLDAPAAATAVREAFGDLVTHWSDIVSRLNPTAEAWDHFTRWLNARTRPLPLHADVGLQYQAVVLHHIAGCSITATADATGQDPSKIRYLLGSWTKPTAVTSRTEAHPDTPDRQARALPGPGDRRR</sequence>
<feature type="compositionally biased region" description="Basic and acidic residues" evidence="1">
    <location>
        <begin position="152"/>
        <end position="163"/>
    </location>
</feature>
<dbReference type="Proteomes" id="UP000619486">
    <property type="component" value="Unassembled WGS sequence"/>
</dbReference>
<dbReference type="AlphaFoldDB" id="A0A918HIX5"/>
<comment type="caution">
    <text evidence="2">The sequence shown here is derived from an EMBL/GenBank/DDBJ whole genome shotgun (WGS) entry which is preliminary data.</text>
</comment>
<accession>A0A918HIX5</accession>
<protein>
    <submittedName>
        <fullName evidence="2">Uncharacterized protein</fullName>
    </submittedName>
</protein>